<dbReference type="InterPro" id="IPR017871">
    <property type="entry name" value="ABC_transporter-like_CS"/>
</dbReference>
<dbReference type="SUPFAM" id="SSF52540">
    <property type="entry name" value="P-loop containing nucleoside triphosphate hydrolases"/>
    <property type="match status" value="1"/>
</dbReference>
<dbReference type="GO" id="GO:0005524">
    <property type="term" value="F:ATP binding"/>
    <property type="evidence" value="ECO:0007669"/>
    <property type="project" value="UniProtKB-KW"/>
</dbReference>
<proteinExistence type="predicted"/>
<dbReference type="PROSITE" id="PS50893">
    <property type="entry name" value="ABC_TRANSPORTER_2"/>
    <property type="match status" value="1"/>
</dbReference>
<evidence type="ECO:0000259" key="4">
    <source>
        <dbReference type="PROSITE" id="PS50893"/>
    </source>
</evidence>
<evidence type="ECO:0000256" key="3">
    <source>
        <dbReference type="ARBA" id="ARBA00022840"/>
    </source>
</evidence>
<gene>
    <name evidence="5" type="ORF">H9734_01515</name>
</gene>
<keyword evidence="3 5" id="KW-0067">ATP-binding</keyword>
<reference evidence="5" key="1">
    <citation type="journal article" date="2021" name="PeerJ">
        <title>Extensive microbial diversity within the chicken gut microbiome revealed by metagenomics and culture.</title>
        <authorList>
            <person name="Gilroy R."/>
            <person name="Ravi A."/>
            <person name="Getino M."/>
            <person name="Pursley I."/>
            <person name="Horton D.L."/>
            <person name="Alikhan N.F."/>
            <person name="Baker D."/>
            <person name="Gharbi K."/>
            <person name="Hall N."/>
            <person name="Watson M."/>
            <person name="Adriaenssens E.M."/>
            <person name="Foster-Nyarko E."/>
            <person name="Jarju S."/>
            <person name="Secka A."/>
            <person name="Antonio M."/>
            <person name="Oren A."/>
            <person name="Chaudhuri R.R."/>
            <person name="La Ragione R."/>
            <person name="Hildebrand F."/>
            <person name="Pallen M.J."/>
        </authorList>
    </citation>
    <scope>NUCLEOTIDE SEQUENCE</scope>
    <source>
        <strain evidence="5">CHK183-1962</strain>
    </source>
</reference>
<keyword evidence="1" id="KW-0813">Transport</keyword>
<evidence type="ECO:0000313" key="5">
    <source>
        <dbReference type="EMBL" id="HIX76265.1"/>
    </source>
</evidence>
<dbReference type="Proteomes" id="UP000886890">
    <property type="component" value="Unassembled WGS sequence"/>
</dbReference>
<dbReference type="SMART" id="SM00382">
    <property type="entry name" value="AAA"/>
    <property type="match status" value="1"/>
</dbReference>
<dbReference type="PROSITE" id="PS00211">
    <property type="entry name" value="ABC_TRANSPORTER_1"/>
    <property type="match status" value="1"/>
</dbReference>
<dbReference type="EMBL" id="DXEK01000020">
    <property type="protein sequence ID" value="HIX76265.1"/>
    <property type="molecule type" value="Genomic_DNA"/>
</dbReference>
<dbReference type="InterPro" id="IPR027417">
    <property type="entry name" value="P-loop_NTPase"/>
</dbReference>
<keyword evidence="2" id="KW-0547">Nucleotide-binding</keyword>
<evidence type="ECO:0000313" key="6">
    <source>
        <dbReference type="Proteomes" id="UP000886890"/>
    </source>
</evidence>
<sequence length="208" mass="23615">MTRERNEGSADQAIRIRNLSKAYGSHVVFHDFSLDIPMGTTTCLMAPSGAGKTTLLRILMGLEEADQGTVTGMDHRKISAVFQEPRLCENLSAFANIRMVREKKMWRRDREGWEEISRAMEELGLGGCERQPVREMSGGMRQRVALLRALYAQWDVLFLDEPFQGLDQESRERTIAYAREKCLGKTVVLVTHSREEAEQIGAIVRLPM</sequence>
<evidence type="ECO:0000256" key="2">
    <source>
        <dbReference type="ARBA" id="ARBA00022741"/>
    </source>
</evidence>
<dbReference type="AlphaFoldDB" id="A0A9D1XE38"/>
<name>A0A9D1XE38_9FIRM</name>
<dbReference type="GO" id="GO:0016887">
    <property type="term" value="F:ATP hydrolysis activity"/>
    <property type="evidence" value="ECO:0007669"/>
    <property type="project" value="InterPro"/>
</dbReference>
<dbReference type="Pfam" id="PF00005">
    <property type="entry name" value="ABC_tran"/>
    <property type="match status" value="1"/>
</dbReference>
<dbReference type="Gene3D" id="3.40.50.300">
    <property type="entry name" value="P-loop containing nucleotide triphosphate hydrolases"/>
    <property type="match status" value="1"/>
</dbReference>
<comment type="caution">
    <text evidence="5">The sequence shown here is derived from an EMBL/GenBank/DDBJ whole genome shotgun (WGS) entry which is preliminary data.</text>
</comment>
<protein>
    <submittedName>
        <fullName evidence="5">ATP-binding cassette domain-containing protein</fullName>
    </submittedName>
</protein>
<dbReference type="PANTHER" id="PTHR42781">
    <property type="entry name" value="SPERMIDINE/PUTRESCINE IMPORT ATP-BINDING PROTEIN POTA"/>
    <property type="match status" value="1"/>
</dbReference>
<feature type="domain" description="ABC transporter" evidence="4">
    <location>
        <begin position="14"/>
        <end position="206"/>
    </location>
</feature>
<organism evidence="5 6">
    <name type="scientific">Candidatus Fusicatenibacter merdavium</name>
    <dbReference type="NCBI Taxonomy" id="2838600"/>
    <lineage>
        <taxon>Bacteria</taxon>
        <taxon>Bacillati</taxon>
        <taxon>Bacillota</taxon>
        <taxon>Clostridia</taxon>
        <taxon>Lachnospirales</taxon>
        <taxon>Lachnospiraceae</taxon>
        <taxon>Fusicatenibacter</taxon>
    </lineage>
</organism>
<accession>A0A9D1XE38</accession>
<dbReference type="PANTHER" id="PTHR42781:SF4">
    <property type="entry name" value="SPERMIDINE_PUTRESCINE IMPORT ATP-BINDING PROTEIN POTA"/>
    <property type="match status" value="1"/>
</dbReference>
<dbReference type="InterPro" id="IPR003439">
    <property type="entry name" value="ABC_transporter-like_ATP-bd"/>
</dbReference>
<dbReference type="InterPro" id="IPR003593">
    <property type="entry name" value="AAA+_ATPase"/>
</dbReference>
<evidence type="ECO:0000256" key="1">
    <source>
        <dbReference type="ARBA" id="ARBA00022448"/>
    </source>
</evidence>
<dbReference type="InterPro" id="IPR050093">
    <property type="entry name" value="ABC_SmlMolc_Importer"/>
</dbReference>
<reference evidence="5" key="2">
    <citation type="submission" date="2021-04" db="EMBL/GenBank/DDBJ databases">
        <authorList>
            <person name="Gilroy R."/>
        </authorList>
    </citation>
    <scope>NUCLEOTIDE SEQUENCE</scope>
    <source>
        <strain evidence="5">CHK183-1962</strain>
    </source>
</reference>